<accession>U2KQA5</accession>
<comment type="caution">
    <text evidence="2">The sequence shown here is derived from an EMBL/GenBank/DDBJ whole genome shotgun (WGS) entry which is preliminary data.</text>
</comment>
<keyword evidence="1" id="KW-0732">Signal</keyword>
<dbReference type="Gene3D" id="3.40.50.1820">
    <property type="entry name" value="alpha/beta hydrolase"/>
    <property type="match status" value="1"/>
</dbReference>
<sequence>MYPTGVAAGSKTAEKKLSKTEAKAVAEQIKAQWLADTKVRLASVYNNKVAKSDTLTMPLWWRVYGQKPADGYSLYISLHGGGGVPAADNDQQWENQKLLYRPADCVYVAPRAPWNIWNMWCRRDIDTLYETVIQMCEAYLDVNPNKVYIMGYSAGGDGVWRMAPRMADRWAAASMMAGHPGDVSLLNLRNTPFMIWCGGLDAAYDRNRLDTERGLQLDSLQRDDPEGYIHETHILADKGHWMHRQDSAAVHWLPRFKRNPYPRKIVWQQEEVRRPSFYWMEIPAKQMRRGMTVRAEIRGNEIDISRCDYSSLTLMLNDEMVDLDRPVVVKYQGKKVFNKRVPRTEANLRKTLADRGDLSFIFPAVITVKIR</sequence>
<protein>
    <recommendedName>
        <fullName evidence="4">Alpha/beta hydrolase family protein</fullName>
    </recommendedName>
</protein>
<reference evidence="2 3" key="1">
    <citation type="submission" date="2013-08" db="EMBL/GenBank/DDBJ databases">
        <authorList>
            <person name="Durkin A.S."/>
            <person name="Haft D.R."/>
            <person name="McCorrison J."/>
            <person name="Torralba M."/>
            <person name="Gillis M."/>
            <person name="Haft D.H."/>
            <person name="Methe B."/>
            <person name="Sutton G."/>
            <person name="Nelson K.E."/>
        </authorList>
    </citation>
    <scope>NUCLEOTIDE SEQUENCE [LARGE SCALE GENOMIC DNA]</scope>
    <source>
        <strain evidence="2 3">F0068</strain>
    </source>
</reference>
<keyword evidence="3" id="KW-1185">Reference proteome</keyword>
<dbReference type="EMBL" id="AWET01000036">
    <property type="protein sequence ID" value="ERK00657.1"/>
    <property type="molecule type" value="Genomic_DNA"/>
</dbReference>
<evidence type="ECO:0008006" key="4">
    <source>
        <dbReference type="Google" id="ProtNLM"/>
    </source>
</evidence>
<evidence type="ECO:0000313" key="2">
    <source>
        <dbReference type="EMBL" id="ERK00657.1"/>
    </source>
</evidence>
<dbReference type="Proteomes" id="UP000016600">
    <property type="component" value="Unassembled WGS sequence"/>
</dbReference>
<organism evidence="2 3">
    <name type="scientific">Hoylesella pleuritidis F0068</name>
    <dbReference type="NCBI Taxonomy" id="1081904"/>
    <lineage>
        <taxon>Bacteria</taxon>
        <taxon>Pseudomonadati</taxon>
        <taxon>Bacteroidota</taxon>
        <taxon>Bacteroidia</taxon>
        <taxon>Bacteroidales</taxon>
        <taxon>Prevotellaceae</taxon>
        <taxon>Hoylesella</taxon>
    </lineage>
</organism>
<dbReference type="PANTHER" id="PTHR43037:SF1">
    <property type="entry name" value="BLL1128 PROTEIN"/>
    <property type="match status" value="1"/>
</dbReference>
<name>U2KQA5_9BACT</name>
<evidence type="ECO:0000256" key="1">
    <source>
        <dbReference type="ARBA" id="ARBA00022729"/>
    </source>
</evidence>
<dbReference type="SUPFAM" id="SSF53474">
    <property type="entry name" value="alpha/beta-Hydrolases"/>
    <property type="match status" value="1"/>
</dbReference>
<dbReference type="PANTHER" id="PTHR43037">
    <property type="entry name" value="UNNAMED PRODUCT-RELATED"/>
    <property type="match status" value="1"/>
</dbReference>
<dbReference type="InterPro" id="IPR029058">
    <property type="entry name" value="AB_hydrolase_fold"/>
</dbReference>
<evidence type="ECO:0000313" key="3">
    <source>
        <dbReference type="Proteomes" id="UP000016600"/>
    </source>
</evidence>
<proteinExistence type="predicted"/>
<gene>
    <name evidence="2" type="ORF">HMPREF1218_0455</name>
</gene>
<dbReference type="AlphaFoldDB" id="U2KQA5"/>
<dbReference type="PATRIC" id="fig|1081904.3.peg.1487"/>
<dbReference type="InterPro" id="IPR050955">
    <property type="entry name" value="Plant_Biomass_Hydrol_Est"/>
</dbReference>